<dbReference type="Proteomes" id="UP000002791">
    <property type="component" value="Chromosome"/>
</dbReference>
<dbReference type="EMBL" id="CM001440">
    <property type="protein sequence ID" value="EHR60098.1"/>
    <property type="molecule type" value="Genomic_DNA"/>
</dbReference>
<dbReference type="eggNOG" id="ENOG503455J">
    <property type="taxonomic scope" value="Bacteria"/>
</dbReference>
<feature type="region of interest" description="Disordered" evidence="1">
    <location>
        <begin position="51"/>
        <end position="156"/>
    </location>
</feature>
<feature type="domain" description="Lsr2 dimerization" evidence="2">
    <location>
        <begin position="1"/>
        <end position="58"/>
    </location>
</feature>
<dbReference type="RefSeq" id="WP_005454467.1">
    <property type="nucleotide sequence ID" value="NZ_CM001440.1"/>
</dbReference>
<dbReference type="OrthoDB" id="3631786at2"/>
<dbReference type="AlphaFoldDB" id="H5XQN8"/>
<dbReference type="STRING" id="882082.SaccyDRAFT_1187"/>
<feature type="compositionally biased region" description="Basic residues" evidence="1">
    <location>
        <begin position="56"/>
        <end position="65"/>
    </location>
</feature>
<reference evidence="3 4" key="1">
    <citation type="submission" date="2011-11" db="EMBL/GenBank/DDBJ databases">
        <title>The Noncontiguous Finished sequence of Saccharomonospora cyanea NA-134.</title>
        <authorList>
            <consortium name="US DOE Joint Genome Institute"/>
            <person name="Lucas S."/>
            <person name="Han J."/>
            <person name="Lapidus A."/>
            <person name="Cheng J.-F."/>
            <person name="Goodwin L."/>
            <person name="Pitluck S."/>
            <person name="Peters L."/>
            <person name="Ovchinnikova G."/>
            <person name="Lu M."/>
            <person name="Detter J.C."/>
            <person name="Han C."/>
            <person name="Tapia R."/>
            <person name="Land M."/>
            <person name="Hauser L."/>
            <person name="Kyrpides N."/>
            <person name="Ivanova N."/>
            <person name="Pagani I."/>
            <person name="Brambilla E.-M."/>
            <person name="Klenk H.-P."/>
            <person name="Woyke T."/>
        </authorList>
    </citation>
    <scope>NUCLEOTIDE SEQUENCE [LARGE SCALE GENOMIC DNA]</scope>
    <source>
        <strain evidence="3 4">NA-134</strain>
    </source>
</reference>
<dbReference type="HOGENOM" id="CLU_1685314_0_0_11"/>
<feature type="compositionally biased region" description="Low complexity" evidence="1">
    <location>
        <begin position="147"/>
        <end position="156"/>
    </location>
</feature>
<dbReference type="GO" id="GO:0003677">
    <property type="term" value="F:DNA binding"/>
    <property type="evidence" value="ECO:0007669"/>
    <property type="project" value="InterPro"/>
</dbReference>
<protein>
    <submittedName>
        <fullName evidence="3">Lsr2</fullName>
    </submittedName>
</protein>
<evidence type="ECO:0000259" key="2">
    <source>
        <dbReference type="Pfam" id="PF11774"/>
    </source>
</evidence>
<dbReference type="Pfam" id="PF11774">
    <property type="entry name" value="Lsr2"/>
    <property type="match status" value="1"/>
</dbReference>
<sequence>MARNTAIHTVDDITGEPARETVFFALDGVGYEIDLTAEHADDLRDILRPYIEHGRRTGGRRHRRRLIEGPTPVRQAPTRFQPRPASRRVSAGSRSEQPERTARQVRRGAATTTRQAPREPVAPKPTRRRPPRGTKAAAPSPVPSPVPTVTFSAPAS</sequence>
<accession>H5XQN8</accession>
<dbReference type="InterPro" id="IPR042261">
    <property type="entry name" value="Lsr2-like_dimerization"/>
</dbReference>
<evidence type="ECO:0000256" key="1">
    <source>
        <dbReference type="SAM" id="MobiDB-lite"/>
    </source>
</evidence>
<dbReference type="Gene3D" id="3.30.60.230">
    <property type="entry name" value="Lsr2, dimerization domain"/>
    <property type="match status" value="1"/>
</dbReference>
<name>H5XQN8_9PSEU</name>
<organism evidence="3 4">
    <name type="scientific">Saccharomonospora cyanea NA-134</name>
    <dbReference type="NCBI Taxonomy" id="882082"/>
    <lineage>
        <taxon>Bacteria</taxon>
        <taxon>Bacillati</taxon>
        <taxon>Actinomycetota</taxon>
        <taxon>Actinomycetes</taxon>
        <taxon>Pseudonocardiales</taxon>
        <taxon>Pseudonocardiaceae</taxon>
        <taxon>Saccharomonospora</taxon>
    </lineage>
</organism>
<evidence type="ECO:0000313" key="4">
    <source>
        <dbReference type="Proteomes" id="UP000002791"/>
    </source>
</evidence>
<dbReference type="InterPro" id="IPR024412">
    <property type="entry name" value="Lsr2_dim_dom"/>
</dbReference>
<gene>
    <name evidence="3" type="ORF">SaccyDRAFT_1187</name>
</gene>
<keyword evidence="4" id="KW-1185">Reference proteome</keyword>
<evidence type="ECO:0000313" key="3">
    <source>
        <dbReference type="EMBL" id="EHR60098.1"/>
    </source>
</evidence>
<proteinExistence type="predicted"/>